<evidence type="ECO:0000313" key="8">
    <source>
        <dbReference type="EMBL" id="MFC5380178.1"/>
    </source>
</evidence>
<comment type="caution">
    <text evidence="8">The sequence shown here is derived from an EMBL/GenBank/DDBJ whole genome shotgun (WGS) entry which is preliminary data.</text>
</comment>
<keyword evidence="4" id="KW-0274">FAD</keyword>
<feature type="compositionally biased region" description="Polar residues" evidence="5">
    <location>
        <begin position="7"/>
        <end position="24"/>
    </location>
</feature>
<dbReference type="Gene3D" id="3.50.50.60">
    <property type="entry name" value="FAD/NAD(P)-binding domain"/>
    <property type="match status" value="2"/>
</dbReference>
<proteinExistence type="inferred from homology"/>
<dbReference type="PRINTS" id="PR00368">
    <property type="entry name" value="FADPNR"/>
</dbReference>
<dbReference type="EMBL" id="JBHSLD010000006">
    <property type="protein sequence ID" value="MFC5380178.1"/>
    <property type="molecule type" value="Genomic_DNA"/>
</dbReference>
<feature type="domain" description="Pyridine nucleotide-disulphide oxidoreductase dimerisation" evidence="6">
    <location>
        <begin position="369"/>
        <end position="485"/>
    </location>
</feature>
<dbReference type="InterPro" id="IPR036188">
    <property type="entry name" value="FAD/NAD-bd_sf"/>
</dbReference>
<dbReference type="InterPro" id="IPR016156">
    <property type="entry name" value="FAD/NAD-linked_Rdtase_dimer_sf"/>
</dbReference>
<dbReference type="RefSeq" id="WP_340267069.1">
    <property type="nucleotide sequence ID" value="NZ_JBBEOG010000001.1"/>
</dbReference>
<gene>
    <name evidence="8" type="ORF">ACFPJ6_05200</name>
</gene>
<keyword evidence="3" id="KW-0285">Flavoprotein</keyword>
<dbReference type="PRINTS" id="PR00411">
    <property type="entry name" value="PNDRDTASEI"/>
</dbReference>
<evidence type="ECO:0000256" key="1">
    <source>
        <dbReference type="ARBA" id="ARBA00001974"/>
    </source>
</evidence>
<dbReference type="InterPro" id="IPR001100">
    <property type="entry name" value="Pyr_nuc-diS_OxRdtase"/>
</dbReference>
<protein>
    <submittedName>
        <fullName evidence="8">Dihydrolipoyl dehydrogenase family protein</fullName>
        <ecNumber evidence="8">1.-.-.-</ecNumber>
    </submittedName>
</protein>
<feature type="region of interest" description="Disordered" evidence="5">
    <location>
        <begin position="1"/>
        <end position="24"/>
    </location>
</feature>
<keyword evidence="8" id="KW-0560">Oxidoreductase</keyword>
<evidence type="ECO:0000256" key="5">
    <source>
        <dbReference type="SAM" id="MobiDB-lite"/>
    </source>
</evidence>
<evidence type="ECO:0000313" key="9">
    <source>
        <dbReference type="Proteomes" id="UP001596122"/>
    </source>
</evidence>
<dbReference type="InterPro" id="IPR004099">
    <property type="entry name" value="Pyr_nucl-diS_OxRdtase_dimer"/>
</dbReference>
<dbReference type="SUPFAM" id="SSF51905">
    <property type="entry name" value="FAD/NAD(P)-binding domain"/>
    <property type="match status" value="1"/>
</dbReference>
<evidence type="ECO:0000259" key="6">
    <source>
        <dbReference type="Pfam" id="PF02852"/>
    </source>
</evidence>
<dbReference type="PANTHER" id="PTHR43014">
    <property type="entry name" value="MERCURIC REDUCTASE"/>
    <property type="match status" value="1"/>
</dbReference>
<dbReference type="Gene3D" id="3.30.390.30">
    <property type="match status" value="1"/>
</dbReference>
<evidence type="ECO:0000259" key="7">
    <source>
        <dbReference type="Pfam" id="PF07992"/>
    </source>
</evidence>
<dbReference type="PIRSF" id="PIRSF000350">
    <property type="entry name" value="Mercury_reductase_MerA"/>
    <property type="match status" value="1"/>
</dbReference>
<dbReference type="GO" id="GO:0016491">
    <property type="term" value="F:oxidoreductase activity"/>
    <property type="evidence" value="ECO:0007669"/>
    <property type="project" value="UniProtKB-KW"/>
</dbReference>
<reference evidence="9" key="1">
    <citation type="journal article" date="2019" name="Int. J. Syst. Evol. Microbiol.">
        <title>The Global Catalogue of Microorganisms (GCM) 10K type strain sequencing project: providing services to taxonomists for standard genome sequencing and annotation.</title>
        <authorList>
            <consortium name="The Broad Institute Genomics Platform"/>
            <consortium name="The Broad Institute Genome Sequencing Center for Infectious Disease"/>
            <person name="Wu L."/>
            <person name="Ma J."/>
        </authorList>
    </citation>
    <scope>NUCLEOTIDE SEQUENCE [LARGE SCALE GENOMIC DNA]</scope>
    <source>
        <strain evidence="9">CCUG 43114</strain>
    </source>
</reference>
<dbReference type="PANTHER" id="PTHR43014:SF2">
    <property type="entry name" value="MERCURIC REDUCTASE"/>
    <property type="match status" value="1"/>
</dbReference>
<feature type="domain" description="FAD/NAD(P)-binding" evidence="7">
    <location>
        <begin position="26"/>
        <end position="349"/>
    </location>
</feature>
<sequence length="498" mass="50974">MPDQPESADSSDQPESTDQPDSTDTFDVVVLGVGSGGELLATEAARAGMSVAAVADGLVGGECPFLACVPSKALLLAAARARRAGLEGEALAAAWRDAVGLRDEAAEHRDDSGHADDVRESGATLVRGRGRVSASGEVTVATPDGGRRVVRWRRALVVGTGSRAVVPDLPGLAGAPVWTSDDALASPERPDRLLVLGGGAVGCELSQAYASFGTRVVLVETAPALLGGEDPWVGEAMAAHLRASGVDVRTGTTLASVETVDGVVRGRLQREDAPAETVDVDRVLVVTGRAPAGDDLGLETLGVQVEKGAVRVDDACRVLGGDGSPVDGVFAVGDVTGGPAYTHTANAHARVVLARLQGHDVRARDWAAPRAVYTDPPLFSVGLGESAARDAGHDVVACDQDLDGTARWFLEDLARPGDDGPAAPARLRLVVDRADGRLLGAAAVGAQADSWAGELALAIAARCDIGFLAGHVRAFPTWSEVVTPAAIAAAERTGRVPS</sequence>
<dbReference type="EC" id="1.-.-.-" evidence="8"/>
<dbReference type="Pfam" id="PF02852">
    <property type="entry name" value="Pyr_redox_dim"/>
    <property type="match status" value="1"/>
</dbReference>
<comment type="cofactor">
    <cofactor evidence="1">
        <name>FAD</name>
        <dbReference type="ChEBI" id="CHEBI:57692"/>
    </cofactor>
</comment>
<evidence type="ECO:0000256" key="4">
    <source>
        <dbReference type="ARBA" id="ARBA00022827"/>
    </source>
</evidence>
<accession>A0ABW0GKY3</accession>
<evidence type="ECO:0000256" key="3">
    <source>
        <dbReference type="ARBA" id="ARBA00022630"/>
    </source>
</evidence>
<dbReference type="SUPFAM" id="SSF55424">
    <property type="entry name" value="FAD/NAD-linked reductases, dimerisation (C-terminal) domain"/>
    <property type="match status" value="1"/>
</dbReference>
<evidence type="ECO:0000256" key="2">
    <source>
        <dbReference type="ARBA" id="ARBA00007532"/>
    </source>
</evidence>
<comment type="similarity">
    <text evidence="2">Belongs to the class-I pyridine nucleotide-disulfide oxidoreductase family.</text>
</comment>
<dbReference type="Pfam" id="PF07992">
    <property type="entry name" value="Pyr_redox_2"/>
    <property type="match status" value="1"/>
</dbReference>
<dbReference type="Proteomes" id="UP001596122">
    <property type="component" value="Unassembled WGS sequence"/>
</dbReference>
<dbReference type="InterPro" id="IPR023753">
    <property type="entry name" value="FAD/NAD-binding_dom"/>
</dbReference>
<organism evidence="8 9">
    <name type="scientific">Aquipuribacter nitratireducens</name>
    <dbReference type="NCBI Taxonomy" id="650104"/>
    <lineage>
        <taxon>Bacteria</taxon>
        <taxon>Bacillati</taxon>
        <taxon>Actinomycetota</taxon>
        <taxon>Actinomycetes</taxon>
        <taxon>Micrococcales</taxon>
        <taxon>Intrasporangiaceae</taxon>
        <taxon>Aquipuribacter</taxon>
    </lineage>
</organism>
<keyword evidence="9" id="KW-1185">Reference proteome</keyword>
<name>A0ABW0GKY3_9MICO</name>